<dbReference type="FunFam" id="3.30.1370.30:FF:000002">
    <property type="entry name" value="30S ribosomal protein S8"/>
    <property type="match status" value="1"/>
</dbReference>
<dbReference type="Gene3D" id="3.30.1370.30">
    <property type="match status" value="1"/>
</dbReference>
<evidence type="ECO:0000256" key="4">
    <source>
        <dbReference type="ARBA" id="ARBA00022980"/>
    </source>
</evidence>
<evidence type="ECO:0000256" key="8">
    <source>
        <dbReference type="HAMAP-Rule" id="MF_01302"/>
    </source>
</evidence>
<dbReference type="RefSeq" id="WP_008315912.1">
    <property type="nucleotide sequence ID" value="NZ_CP115969.1"/>
</dbReference>
<evidence type="ECO:0000256" key="6">
    <source>
        <dbReference type="ARBA" id="ARBA00035258"/>
    </source>
</evidence>
<sequence>MSMHDPIADMLTRIRNAQAAHKETVAMPSSTKKEAIAEVLKNEGYISGFNVTAEGVKKTLEITLKYYQGQPVIETLERVSRPSLRIYRSKDELPSVLGGLGIAIVSTSKGLMTDRKAKALSLGGEVICFVA</sequence>
<keyword evidence="2 8" id="KW-0699">rRNA-binding</keyword>
<organism evidence="10 11">
    <name type="scientific">Wohlfahrtiimonas chitiniclastica</name>
    <dbReference type="NCBI Taxonomy" id="400946"/>
    <lineage>
        <taxon>Bacteria</taxon>
        <taxon>Pseudomonadati</taxon>
        <taxon>Pseudomonadota</taxon>
        <taxon>Gammaproteobacteria</taxon>
        <taxon>Cardiobacteriales</taxon>
        <taxon>Ignatzschineriaceae</taxon>
        <taxon>Wohlfahrtiimonas</taxon>
    </lineage>
</organism>
<evidence type="ECO:0000313" key="11">
    <source>
        <dbReference type="Proteomes" id="UP000680020"/>
    </source>
</evidence>
<protein>
    <recommendedName>
        <fullName evidence="6 8">Small ribosomal subunit protein uS8</fullName>
    </recommendedName>
</protein>
<dbReference type="EMBL" id="JAGIBU010000003">
    <property type="protein sequence ID" value="MBS7824472.1"/>
    <property type="molecule type" value="Genomic_DNA"/>
</dbReference>
<gene>
    <name evidence="8 10" type="primary">rpsH</name>
    <name evidence="10" type="ORF">J7561_04560</name>
</gene>
<dbReference type="Pfam" id="PF00410">
    <property type="entry name" value="Ribosomal_S8"/>
    <property type="match status" value="1"/>
</dbReference>
<comment type="subunit">
    <text evidence="7 8">Part of the 30S ribosomal subunit. Contacts proteins S5 and S12.</text>
</comment>
<dbReference type="SUPFAM" id="SSF56047">
    <property type="entry name" value="Ribosomal protein S8"/>
    <property type="match status" value="1"/>
</dbReference>
<dbReference type="NCBIfam" id="NF001109">
    <property type="entry name" value="PRK00136.1"/>
    <property type="match status" value="1"/>
</dbReference>
<dbReference type="GO" id="GO:0005737">
    <property type="term" value="C:cytoplasm"/>
    <property type="evidence" value="ECO:0007669"/>
    <property type="project" value="UniProtKB-ARBA"/>
</dbReference>
<comment type="caution">
    <text evidence="10">The sequence shown here is derived from an EMBL/GenBank/DDBJ whole genome shotgun (WGS) entry which is preliminary data.</text>
</comment>
<evidence type="ECO:0000256" key="5">
    <source>
        <dbReference type="ARBA" id="ARBA00023274"/>
    </source>
</evidence>
<dbReference type="GO" id="GO:0006412">
    <property type="term" value="P:translation"/>
    <property type="evidence" value="ECO:0007669"/>
    <property type="project" value="UniProtKB-UniRule"/>
</dbReference>
<dbReference type="PROSITE" id="PS00053">
    <property type="entry name" value="RIBOSOMAL_S8"/>
    <property type="match status" value="1"/>
</dbReference>
<dbReference type="GO" id="GO:0003735">
    <property type="term" value="F:structural constituent of ribosome"/>
    <property type="evidence" value="ECO:0007669"/>
    <property type="project" value="InterPro"/>
</dbReference>
<dbReference type="GO" id="GO:0019843">
    <property type="term" value="F:rRNA binding"/>
    <property type="evidence" value="ECO:0007669"/>
    <property type="project" value="UniProtKB-UniRule"/>
</dbReference>
<reference evidence="10" key="1">
    <citation type="submission" date="2021-03" db="EMBL/GenBank/DDBJ databases">
        <title>Identification and antibiotic profiling of Wohlfahrtiimonas chitiniclastica, an underestimated human pathogen.</title>
        <authorList>
            <person name="Kopf A."/>
            <person name="Bunk B."/>
            <person name="Coldewey S."/>
            <person name="Gunzer F."/>
            <person name="Riedel T."/>
            <person name="Schroettner P."/>
        </authorList>
    </citation>
    <scope>NUCLEOTIDE SEQUENCE</scope>
    <source>
        <strain evidence="10">DSM 100917</strain>
    </source>
</reference>
<proteinExistence type="inferred from homology"/>
<dbReference type="GeneID" id="58263921"/>
<dbReference type="Proteomes" id="UP000680020">
    <property type="component" value="Unassembled WGS sequence"/>
</dbReference>
<dbReference type="FunFam" id="3.30.1490.10:FF:000001">
    <property type="entry name" value="30S ribosomal protein S8"/>
    <property type="match status" value="1"/>
</dbReference>
<keyword evidence="3 8" id="KW-0694">RNA-binding</keyword>
<name>A0AB35BZY4_9GAMM</name>
<evidence type="ECO:0000256" key="9">
    <source>
        <dbReference type="RuleBase" id="RU003660"/>
    </source>
</evidence>
<dbReference type="GO" id="GO:0005840">
    <property type="term" value="C:ribosome"/>
    <property type="evidence" value="ECO:0007669"/>
    <property type="project" value="UniProtKB-KW"/>
</dbReference>
<evidence type="ECO:0000256" key="1">
    <source>
        <dbReference type="ARBA" id="ARBA00006471"/>
    </source>
</evidence>
<dbReference type="InterPro" id="IPR035987">
    <property type="entry name" value="Ribosomal_uS8_sf"/>
</dbReference>
<accession>A0AB35BZY4</accession>
<dbReference type="InterPro" id="IPR000630">
    <property type="entry name" value="Ribosomal_uS8"/>
</dbReference>
<dbReference type="Gene3D" id="3.30.1490.10">
    <property type="match status" value="1"/>
</dbReference>
<dbReference type="AlphaFoldDB" id="A0AB35BZY4"/>
<evidence type="ECO:0000256" key="2">
    <source>
        <dbReference type="ARBA" id="ARBA00022730"/>
    </source>
</evidence>
<evidence type="ECO:0000313" key="10">
    <source>
        <dbReference type="EMBL" id="MBS7824472.1"/>
    </source>
</evidence>
<dbReference type="HAMAP" id="MF_01302_B">
    <property type="entry name" value="Ribosomal_uS8_B"/>
    <property type="match status" value="1"/>
</dbReference>
<comment type="similarity">
    <text evidence="1 8 9">Belongs to the universal ribosomal protein uS8 family.</text>
</comment>
<dbReference type="PANTHER" id="PTHR11758">
    <property type="entry name" value="40S RIBOSOMAL PROTEIN S15A"/>
    <property type="match status" value="1"/>
</dbReference>
<dbReference type="InterPro" id="IPR047863">
    <property type="entry name" value="Ribosomal_uS8_CS"/>
</dbReference>
<evidence type="ECO:0000256" key="7">
    <source>
        <dbReference type="ARBA" id="ARBA00046740"/>
    </source>
</evidence>
<dbReference type="GO" id="GO:1990904">
    <property type="term" value="C:ribonucleoprotein complex"/>
    <property type="evidence" value="ECO:0007669"/>
    <property type="project" value="UniProtKB-KW"/>
</dbReference>
<keyword evidence="4 8" id="KW-0689">Ribosomal protein</keyword>
<evidence type="ECO:0000256" key="3">
    <source>
        <dbReference type="ARBA" id="ARBA00022884"/>
    </source>
</evidence>
<comment type="function">
    <text evidence="8">One of the primary rRNA binding proteins, it binds directly to 16S rRNA central domain where it helps coordinate assembly of the platform of the 30S subunit.</text>
</comment>
<keyword evidence="5 8" id="KW-0687">Ribonucleoprotein</keyword>